<organism evidence="2 3">
    <name type="scientific">Thlaspi arvense</name>
    <name type="common">Field penny-cress</name>
    <dbReference type="NCBI Taxonomy" id="13288"/>
    <lineage>
        <taxon>Eukaryota</taxon>
        <taxon>Viridiplantae</taxon>
        <taxon>Streptophyta</taxon>
        <taxon>Embryophyta</taxon>
        <taxon>Tracheophyta</taxon>
        <taxon>Spermatophyta</taxon>
        <taxon>Magnoliopsida</taxon>
        <taxon>eudicotyledons</taxon>
        <taxon>Gunneridae</taxon>
        <taxon>Pentapetalae</taxon>
        <taxon>rosids</taxon>
        <taxon>malvids</taxon>
        <taxon>Brassicales</taxon>
        <taxon>Brassicaceae</taxon>
        <taxon>Thlaspideae</taxon>
        <taxon>Thlaspi</taxon>
    </lineage>
</organism>
<protein>
    <submittedName>
        <fullName evidence="2">Uncharacterized protein</fullName>
    </submittedName>
</protein>
<reference evidence="2 3" key="1">
    <citation type="submission" date="2022-03" db="EMBL/GenBank/DDBJ databases">
        <authorList>
            <person name="Nunn A."/>
            <person name="Chopra R."/>
            <person name="Nunn A."/>
            <person name="Contreras Garrido A."/>
        </authorList>
    </citation>
    <scope>NUCLEOTIDE SEQUENCE [LARGE SCALE GENOMIC DNA]</scope>
</reference>
<keyword evidence="1" id="KW-0732">Signal</keyword>
<dbReference type="Proteomes" id="UP000836841">
    <property type="component" value="Chromosome 7"/>
</dbReference>
<feature type="chain" id="PRO_5043358938" evidence="1">
    <location>
        <begin position="28"/>
        <end position="81"/>
    </location>
</feature>
<gene>
    <name evidence="2" type="ORF">TAV2_LOCUS25043</name>
</gene>
<sequence>MDKIRSLVVVSTIAIILFLVIAEQANAADADLFCFGPCPDDCKQFCISQGYSDGLCEDFRGKKDCCCTPSKKQIFESQLNN</sequence>
<feature type="signal peptide" evidence="1">
    <location>
        <begin position="1"/>
        <end position="27"/>
    </location>
</feature>
<evidence type="ECO:0000256" key="1">
    <source>
        <dbReference type="SAM" id="SignalP"/>
    </source>
</evidence>
<dbReference type="AlphaFoldDB" id="A0AAU9T3N3"/>
<proteinExistence type="predicted"/>
<name>A0AAU9T3N3_THLAR</name>
<evidence type="ECO:0000313" key="2">
    <source>
        <dbReference type="EMBL" id="CAH2076048.1"/>
    </source>
</evidence>
<accession>A0AAU9T3N3</accession>
<evidence type="ECO:0000313" key="3">
    <source>
        <dbReference type="Proteomes" id="UP000836841"/>
    </source>
</evidence>
<dbReference type="EMBL" id="OU466863">
    <property type="protein sequence ID" value="CAH2076048.1"/>
    <property type="molecule type" value="Genomic_DNA"/>
</dbReference>
<keyword evidence="3" id="KW-1185">Reference proteome</keyword>